<evidence type="ECO:0000313" key="2">
    <source>
        <dbReference type="EMBL" id="SEM54385.1"/>
    </source>
</evidence>
<dbReference type="STRING" id="43775.SAMN04489760_1213"/>
<gene>
    <name evidence="2" type="ORF">SAMN04489760_1213</name>
</gene>
<sequence>MLYPDFSIEEYYLVAILTVILQMPDIRDSDEPVLRLLSDSPLVKTIWISSRTSTRQPASPKCRTAPPAVLNSGDTLNALLDRIDTPWLLIIPDAQGLDIPPSSLERLLEVGELTGAGLVYADFRERGIDGRLTDHPLLDYQLGSIRDTFDFGPLMLFSVPAISQALDSRGAIPSLDAAGLYDLRLKLSLNSAFFHLPEFLCTRTEIDARSSGEKLFDYVRLDQQKIQREMETVATAHLQRLGACLAPEFEALPPSRQDFPVEASVIIPVRNRRRTILEAVDSALSQKTDFSFNVIVVDNFSSDGTSELLAERAKDCPALKHRLPERNDLDIGGCWNAAIQDNACGRYAVQLDSDDLYSRPDALQQMVDLLRTDRYAMVVGAYTLVNEHLEEIPPGLIDHREWTPENGRNNALRINGLGAPRAFSTELLRKTGFLNVGYGEDYALALRLSRQYEIGRIYESLYLCRRWTDNTDAALPIEKSNRNDFFKDRIRTLEILARQQQNGRLP</sequence>
<dbReference type="GO" id="GO:0016740">
    <property type="term" value="F:transferase activity"/>
    <property type="evidence" value="ECO:0007669"/>
    <property type="project" value="UniProtKB-KW"/>
</dbReference>
<proteinExistence type="predicted"/>
<dbReference type="InterPro" id="IPR050834">
    <property type="entry name" value="Glycosyltransf_2"/>
</dbReference>
<dbReference type="AlphaFoldDB" id="A0A1H7Z7Z8"/>
<dbReference type="PANTHER" id="PTHR43685">
    <property type="entry name" value="GLYCOSYLTRANSFERASE"/>
    <property type="match status" value="1"/>
</dbReference>
<reference evidence="2 3" key="1">
    <citation type="submission" date="2016-10" db="EMBL/GenBank/DDBJ databases">
        <authorList>
            <person name="de Groot N.N."/>
        </authorList>
    </citation>
    <scope>NUCLEOTIDE SEQUENCE [LARGE SCALE GENOMIC DNA]</scope>
    <source>
        <strain evidence="2 3">DSM 8423</strain>
    </source>
</reference>
<organism evidence="2 3">
    <name type="scientific">Syntrophus gentianae</name>
    <dbReference type="NCBI Taxonomy" id="43775"/>
    <lineage>
        <taxon>Bacteria</taxon>
        <taxon>Pseudomonadati</taxon>
        <taxon>Thermodesulfobacteriota</taxon>
        <taxon>Syntrophia</taxon>
        <taxon>Syntrophales</taxon>
        <taxon>Syntrophaceae</taxon>
        <taxon>Syntrophus</taxon>
    </lineage>
</organism>
<dbReference type="InterPro" id="IPR001173">
    <property type="entry name" value="Glyco_trans_2-like"/>
</dbReference>
<dbReference type="Gene3D" id="3.90.550.10">
    <property type="entry name" value="Spore Coat Polysaccharide Biosynthesis Protein SpsA, Chain A"/>
    <property type="match status" value="1"/>
</dbReference>
<name>A0A1H7Z7Z8_9BACT</name>
<protein>
    <submittedName>
        <fullName evidence="2">Glycosyl transferase family 2</fullName>
    </submittedName>
</protein>
<dbReference type="InterPro" id="IPR029044">
    <property type="entry name" value="Nucleotide-diphossugar_trans"/>
</dbReference>
<accession>A0A1H7Z7Z8</accession>
<keyword evidence="2" id="KW-0808">Transferase</keyword>
<dbReference type="Pfam" id="PF00535">
    <property type="entry name" value="Glycos_transf_2"/>
    <property type="match status" value="1"/>
</dbReference>
<dbReference type="CDD" id="cd00761">
    <property type="entry name" value="Glyco_tranf_GTA_type"/>
    <property type="match status" value="1"/>
</dbReference>
<dbReference type="PANTHER" id="PTHR43685:SF2">
    <property type="entry name" value="GLYCOSYLTRANSFERASE 2-LIKE DOMAIN-CONTAINING PROTEIN"/>
    <property type="match status" value="1"/>
</dbReference>
<dbReference type="Proteomes" id="UP000198744">
    <property type="component" value="Unassembled WGS sequence"/>
</dbReference>
<dbReference type="EMBL" id="FOBS01000021">
    <property type="protein sequence ID" value="SEM54385.1"/>
    <property type="molecule type" value="Genomic_DNA"/>
</dbReference>
<dbReference type="RefSeq" id="WP_237671749.1">
    <property type="nucleotide sequence ID" value="NZ_FOBS01000021.1"/>
</dbReference>
<keyword evidence="3" id="KW-1185">Reference proteome</keyword>
<feature type="domain" description="Glycosyltransferase 2-like" evidence="1">
    <location>
        <begin position="264"/>
        <end position="406"/>
    </location>
</feature>
<dbReference type="SUPFAM" id="SSF53448">
    <property type="entry name" value="Nucleotide-diphospho-sugar transferases"/>
    <property type="match status" value="1"/>
</dbReference>
<evidence type="ECO:0000313" key="3">
    <source>
        <dbReference type="Proteomes" id="UP000198744"/>
    </source>
</evidence>
<evidence type="ECO:0000259" key="1">
    <source>
        <dbReference type="Pfam" id="PF00535"/>
    </source>
</evidence>